<gene>
    <name evidence="7" type="ORF">FHS90_003708</name>
</gene>
<evidence type="ECO:0000313" key="7">
    <source>
        <dbReference type="EMBL" id="MBA9078974.1"/>
    </source>
</evidence>
<evidence type="ECO:0000256" key="1">
    <source>
        <dbReference type="ARBA" id="ARBA00023015"/>
    </source>
</evidence>
<sequence>MSSNFTGFGERLRAAREQKGLSQSDLAEKLDMKRNTVSNYETEKSYPSLDLLLRLVDILDVSSDYLLSGSEKKVTNDEPEKEGNPNGNLNGNLKPLGKTKSTLTVLKDAPVPYAGMRVAHISKPTKGEVLVATQDISENITVPMVNVKAAANYVQGYQTQEYFEHLEAAVLPRVFTRGKHSILLQVDGDSMEPTYHDGSWVLGNYVERANWLHIPDLEACIVVSNRGIQIKRIKNRLAEGFLRCRSDNRKKHPPFNIQYEDILEIWRVTAYITNYMPNLAEDLFYKVDHIEEQQQDLREMYEEMQAQMLELMRNRLPPQE</sequence>
<dbReference type="Pfam" id="PF00717">
    <property type="entry name" value="Peptidase_S24"/>
    <property type="match status" value="1"/>
</dbReference>
<dbReference type="Proteomes" id="UP000563094">
    <property type="component" value="Unassembled WGS sequence"/>
</dbReference>
<name>A0A839GH37_9BACT</name>
<dbReference type="EMBL" id="JACJIQ010000017">
    <property type="protein sequence ID" value="MBA9078974.1"/>
    <property type="molecule type" value="Genomic_DNA"/>
</dbReference>
<dbReference type="Gene3D" id="2.10.109.10">
    <property type="entry name" value="Umud Fragment, subunit A"/>
    <property type="match status" value="1"/>
</dbReference>
<feature type="compositionally biased region" description="Basic and acidic residues" evidence="5">
    <location>
        <begin position="70"/>
        <end position="83"/>
    </location>
</feature>
<dbReference type="RefSeq" id="WP_182514030.1">
    <property type="nucleotide sequence ID" value="NZ_JACJIQ010000017.1"/>
</dbReference>
<evidence type="ECO:0000259" key="6">
    <source>
        <dbReference type="PROSITE" id="PS50943"/>
    </source>
</evidence>
<keyword evidence="4" id="KW-0175">Coiled coil</keyword>
<dbReference type="SMART" id="SM00530">
    <property type="entry name" value="HTH_XRE"/>
    <property type="match status" value="1"/>
</dbReference>
<evidence type="ECO:0000256" key="3">
    <source>
        <dbReference type="ARBA" id="ARBA00023163"/>
    </source>
</evidence>
<dbReference type="InterPro" id="IPR001387">
    <property type="entry name" value="Cro/C1-type_HTH"/>
</dbReference>
<reference evidence="7 8" key="1">
    <citation type="submission" date="2020-08" db="EMBL/GenBank/DDBJ databases">
        <title>Genomic Encyclopedia of Type Strains, Phase IV (KMG-IV): sequencing the most valuable type-strain genomes for metagenomic binning, comparative biology and taxonomic classification.</title>
        <authorList>
            <person name="Goeker M."/>
        </authorList>
    </citation>
    <scope>NUCLEOTIDE SEQUENCE [LARGE SCALE GENOMIC DNA]</scope>
    <source>
        <strain evidence="7 8">DSM 29854</strain>
    </source>
</reference>
<feature type="compositionally biased region" description="Low complexity" evidence="5">
    <location>
        <begin position="84"/>
        <end position="96"/>
    </location>
</feature>
<keyword evidence="1" id="KW-0805">Transcription regulation</keyword>
<evidence type="ECO:0000256" key="2">
    <source>
        <dbReference type="ARBA" id="ARBA00023125"/>
    </source>
</evidence>
<dbReference type="Gene3D" id="1.10.260.40">
    <property type="entry name" value="lambda repressor-like DNA-binding domains"/>
    <property type="match status" value="1"/>
</dbReference>
<dbReference type="GO" id="GO:0003677">
    <property type="term" value="F:DNA binding"/>
    <property type="evidence" value="ECO:0007669"/>
    <property type="project" value="UniProtKB-KW"/>
</dbReference>
<feature type="coiled-coil region" evidence="4">
    <location>
        <begin position="287"/>
        <end position="314"/>
    </location>
</feature>
<dbReference type="InterPro" id="IPR036286">
    <property type="entry name" value="LexA/Signal_pep-like_sf"/>
</dbReference>
<keyword evidence="8" id="KW-1185">Reference proteome</keyword>
<dbReference type="CDD" id="cd00093">
    <property type="entry name" value="HTH_XRE"/>
    <property type="match status" value="1"/>
</dbReference>
<feature type="domain" description="HTH cro/C1-type" evidence="6">
    <location>
        <begin position="12"/>
        <end position="66"/>
    </location>
</feature>
<dbReference type="Pfam" id="PF01381">
    <property type="entry name" value="HTH_3"/>
    <property type="match status" value="1"/>
</dbReference>
<dbReference type="InterPro" id="IPR010982">
    <property type="entry name" value="Lambda_DNA-bd_dom_sf"/>
</dbReference>
<dbReference type="InterPro" id="IPR015927">
    <property type="entry name" value="Peptidase_S24_S26A/B/C"/>
</dbReference>
<organism evidence="7 8">
    <name type="scientific">Rufibacter quisquiliarum</name>
    <dbReference type="NCBI Taxonomy" id="1549639"/>
    <lineage>
        <taxon>Bacteria</taxon>
        <taxon>Pseudomonadati</taxon>
        <taxon>Bacteroidota</taxon>
        <taxon>Cytophagia</taxon>
        <taxon>Cytophagales</taxon>
        <taxon>Hymenobacteraceae</taxon>
        <taxon>Rufibacter</taxon>
    </lineage>
</organism>
<dbReference type="InterPro" id="IPR039418">
    <property type="entry name" value="LexA-like"/>
</dbReference>
<dbReference type="SUPFAM" id="SSF47413">
    <property type="entry name" value="lambda repressor-like DNA-binding domains"/>
    <property type="match status" value="1"/>
</dbReference>
<dbReference type="SUPFAM" id="SSF51306">
    <property type="entry name" value="LexA/Signal peptidase"/>
    <property type="match status" value="1"/>
</dbReference>
<comment type="caution">
    <text evidence="7">The sequence shown here is derived from an EMBL/GenBank/DDBJ whole genome shotgun (WGS) entry which is preliminary data.</text>
</comment>
<keyword evidence="2" id="KW-0238">DNA-binding</keyword>
<evidence type="ECO:0000256" key="5">
    <source>
        <dbReference type="SAM" id="MobiDB-lite"/>
    </source>
</evidence>
<dbReference type="AlphaFoldDB" id="A0A839GH37"/>
<dbReference type="PROSITE" id="PS50943">
    <property type="entry name" value="HTH_CROC1"/>
    <property type="match status" value="1"/>
</dbReference>
<keyword evidence="3" id="KW-0804">Transcription</keyword>
<proteinExistence type="predicted"/>
<evidence type="ECO:0000313" key="8">
    <source>
        <dbReference type="Proteomes" id="UP000563094"/>
    </source>
</evidence>
<dbReference type="PANTHER" id="PTHR40661:SF3">
    <property type="entry name" value="FELS-1 PROPHAGE TRANSCRIPTIONAL REGULATOR"/>
    <property type="match status" value="1"/>
</dbReference>
<dbReference type="CDD" id="cd06529">
    <property type="entry name" value="S24_LexA-like"/>
    <property type="match status" value="1"/>
</dbReference>
<dbReference type="PANTHER" id="PTHR40661">
    <property type="match status" value="1"/>
</dbReference>
<feature type="region of interest" description="Disordered" evidence="5">
    <location>
        <begin position="70"/>
        <end position="96"/>
    </location>
</feature>
<accession>A0A839GH37</accession>
<protein>
    <submittedName>
        <fullName evidence="7">Transcriptional regulator with XRE-family HTH domain</fullName>
    </submittedName>
</protein>
<evidence type="ECO:0000256" key="4">
    <source>
        <dbReference type="SAM" id="Coils"/>
    </source>
</evidence>